<dbReference type="GO" id="GO:0008270">
    <property type="term" value="F:zinc ion binding"/>
    <property type="evidence" value="ECO:0007669"/>
    <property type="project" value="UniProtKB-KW"/>
</dbReference>
<keyword evidence="1" id="KW-0479">Metal-binding</keyword>
<evidence type="ECO:0000313" key="6">
    <source>
        <dbReference type="Proteomes" id="UP001152523"/>
    </source>
</evidence>
<dbReference type="Proteomes" id="UP001152523">
    <property type="component" value="Unassembled WGS sequence"/>
</dbReference>
<evidence type="ECO:0000259" key="4">
    <source>
        <dbReference type="PROSITE" id="PS50158"/>
    </source>
</evidence>
<name>A0AAV0DM74_9ASTE</name>
<dbReference type="AlphaFoldDB" id="A0AAV0DM74"/>
<dbReference type="PANTHER" id="PTHR33325:SF11">
    <property type="entry name" value="COLD SHOCK DOMAIN-CONTAINING PROTEIN 4-LIKE"/>
    <property type="match status" value="1"/>
</dbReference>
<keyword evidence="1" id="KW-0863">Zinc-finger</keyword>
<feature type="compositionally biased region" description="Basic and acidic residues" evidence="2">
    <location>
        <begin position="99"/>
        <end position="109"/>
    </location>
</feature>
<dbReference type="PROSITE" id="PS50158">
    <property type="entry name" value="ZF_CCHC"/>
    <property type="match status" value="1"/>
</dbReference>
<feature type="compositionally biased region" description="Basic residues" evidence="2">
    <location>
        <begin position="110"/>
        <end position="120"/>
    </location>
</feature>
<dbReference type="SMART" id="SM00343">
    <property type="entry name" value="ZnF_C2HC"/>
    <property type="match status" value="1"/>
</dbReference>
<comment type="caution">
    <text evidence="5">The sequence shown here is derived from an EMBL/GenBank/DDBJ whole genome shotgun (WGS) entry which is preliminary data.</text>
</comment>
<feature type="signal peptide" evidence="3">
    <location>
        <begin position="1"/>
        <end position="20"/>
    </location>
</feature>
<feature type="chain" id="PRO_5043673123" description="CCHC-type domain-containing protein" evidence="3">
    <location>
        <begin position="21"/>
        <end position="207"/>
    </location>
</feature>
<keyword evidence="6" id="KW-1185">Reference proteome</keyword>
<evidence type="ECO:0000313" key="5">
    <source>
        <dbReference type="EMBL" id="CAH9103014.1"/>
    </source>
</evidence>
<keyword evidence="3" id="KW-0732">Signal</keyword>
<feature type="compositionally biased region" description="Basic residues" evidence="2">
    <location>
        <begin position="86"/>
        <end position="98"/>
    </location>
</feature>
<feature type="region of interest" description="Disordered" evidence="2">
    <location>
        <begin position="86"/>
        <end position="131"/>
    </location>
</feature>
<dbReference type="InterPro" id="IPR036875">
    <property type="entry name" value="Znf_CCHC_sf"/>
</dbReference>
<dbReference type="InterPro" id="IPR001878">
    <property type="entry name" value="Znf_CCHC"/>
</dbReference>
<dbReference type="GO" id="GO:0003676">
    <property type="term" value="F:nucleic acid binding"/>
    <property type="evidence" value="ECO:0007669"/>
    <property type="project" value="InterPro"/>
</dbReference>
<sequence>MLICWRKPFLQCIFLICCYSSNIEKMVLKKYSDIKSVLLVAEQNNDLLMKNHNLRPTGSSPSVYGPSGHNLATESNATYTGSRRHFKREHFNGHKNKSHREYKQVERPNYKGKGKQKAHQINRPPKSSGKSTCYKCGMTGHWANKCRTAKHLVQLFQASMNLNKGKNVEANFVNDTTPPMPKFDVSDFFMDDSIMDDAFATDQNNTK</sequence>
<evidence type="ECO:0000256" key="1">
    <source>
        <dbReference type="PROSITE-ProRule" id="PRU00047"/>
    </source>
</evidence>
<dbReference type="PANTHER" id="PTHR33325">
    <property type="entry name" value="ZINC FINGER, CCHC-TYPE-RELATED"/>
    <property type="match status" value="1"/>
</dbReference>
<keyword evidence="1" id="KW-0862">Zinc</keyword>
<evidence type="ECO:0000256" key="3">
    <source>
        <dbReference type="SAM" id="SignalP"/>
    </source>
</evidence>
<reference evidence="5" key="1">
    <citation type="submission" date="2022-07" db="EMBL/GenBank/DDBJ databases">
        <authorList>
            <person name="Macas J."/>
            <person name="Novak P."/>
            <person name="Neumann P."/>
        </authorList>
    </citation>
    <scope>NUCLEOTIDE SEQUENCE</scope>
</reference>
<organism evidence="5 6">
    <name type="scientific">Cuscuta epithymum</name>
    <dbReference type="NCBI Taxonomy" id="186058"/>
    <lineage>
        <taxon>Eukaryota</taxon>
        <taxon>Viridiplantae</taxon>
        <taxon>Streptophyta</taxon>
        <taxon>Embryophyta</taxon>
        <taxon>Tracheophyta</taxon>
        <taxon>Spermatophyta</taxon>
        <taxon>Magnoliopsida</taxon>
        <taxon>eudicotyledons</taxon>
        <taxon>Gunneridae</taxon>
        <taxon>Pentapetalae</taxon>
        <taxon>asterids</taxon>
        <taxon>lamiids</taxon>
        <taxon>Solanales</taxon>
        <taxon>Convolvulaceae</taxon>
        <taxon>Cuscuteae</taxon>
        <taxon>Cuscuta</taxon>
        <taxon>Cuscuta subgen. Cuscuta</taxon>
    </lineage>
</organism>
<feature type="domain" description="CCHC-type" evidence="4">
    <location>
        <begin position="133"/>
        <end position="147"/>
    </location>
</feature>
<dbReference type="SUPFAM" id="SSF57756">
    <property type="entry name" value="Retrovirus zinc finger-like domains"/>
    <property type="match status" value="1"/>
</dbReference>
<dbReference type="Pfam" id="PF00098">
    <property type="entry name" value="zf-CCHC"/>
    <property type="match status" value="1"/>
</dbReference>
<dbReference type="Gene3D" id="4.10.60.10">
    <property type="entry name" value="Zinc finger, CCHC-type"/>
    <property type="match status" value="1"/>
</dbReference>
<gene>
    <name evidence="5" type="ORF">CEPIT_LOCUS16224</name>
</gene>
<accession>A0AAV0DM74</accession>
<dbReference type="EMBL" id="CAMAPF010000118">
    <property type="protein sequence ID" value="CAH9103014.1"/>
    <property type="molecule type" value="Genomic_DNA"/>
</dbReference>
<proteinExistence type="predicted"/>
<protein>
    <recommendedName>
        <fullName evidence="4">CCHC-type domain-containing protein</fullName>
    </recommendedName>
</protein>
<evidence type="ECO:0000256" key="2">
    <source>
        <dbReference type="SAM" id="MobiDB-lite"/>
    </source>
</evidence>